<feature type="chain" id="PRO_5045768442" description="Sensor of ECF-type sigma factor" evidence="1">
    <location>
        <begin position="25"/>
        <end position="128"/>
    </location>
</feature>
<gene>
    <name evidence="2" type="ORF">QTN47_25055</name>
</gene>
<reference evidence="2 3" key="1">
    <citation type="submission" date="2023-07" db="EMBL/GenBank/DDBJ databases">
        <authorList>
            <person name="Lian W.-H."/>
        </authorList>
    </citation>
    <scope>NUCLEOTIDE SEQUENCE [LARGE SCALE GENOMIC DNA]</scope>
    <source>
        <strain evidence="2 3">SYSU DXS3180</strain>
    </source>
</reference>
<comment type="caution">
    <text evidence="2">The sequence shown here is derived from an EMBL/GenBank/DDBJ whole genome shotgun (WGS) entry which is preliminary data.</text>
</comment>
<keyword evidence="3" id="KW-1185">Reference proteome</keyword>
<proteinExistence type="predicted"/>
<protein>
    <recommendedName>
        <fullName evidence="4">Sensor of ECF-type sigma factor</fullName>
    </recommendedName>
</protein>
<dbReference type="RefSeq" id="WP_369332215.1">
    <property type="nucleotide sequence ID" value="NZ_JAULBC010000010.1"/>
</dbReference>
<feature type="signal peptide" evidence="1">
    <location>
        <begin position="1"/>
        <end position="24"/>
    </location>
</feature>
<sequence length="128" mass="15516">MKKLLILAYLLCFAYYLCDAQTQAQSKDERLQSLKIAYITKELNLTAEEAKQFWPVYNKYIEELKKARHDHSNDEIAFEEEVVNIKKRYRPDFKTILKDDDRVNKTFTMEKSFRDFLRKELQQRQKKP</sequence>
<keyword evidence="1" id="KW-0732">Signal</keyword>
<dbReference type="EMBL" id="JAULBC010000010">
    <property type="protein sequence ID" value="MEX6690801.1"/>
    <property type="molecule type" value="Genomic_DNA"/>
</dbReference>
<evidence type="ECO:0000313" key="3">
    <source>
        <dbReference type="Proteomes" id="UP001560573"/>
    </source>
</evidence>
<evidence type="ECO:0000313" key="2">
    <source>
        <dbReference type="EMBL" id="MEX6690801.1"/>
    </source>
</evidence>
<organism evidence="2 3">
    <name type="scientific">Danxiaibacter flavus</name>
    <dbReference type="NCBI Taxonomy" id="3049108"/>
    <lineage>
        <taxon>Bacteria</taxon>
        <taxon>Pseudomonadati</taxon>
        <taxon>Bacteroidota</taxon>
        <taxon>Chitinophagia</taxon>
        <taxon>Chitinophagales</taxon>
        <taxon>Chitinophagaceae</taxon>
        <taxon>Danxiaibacter</taxon>
    </lineage>
</organism>
<evidence type="ECO:0008006" key="4">
    <source>
        <dbReference type="Google" id="ProtNLM"/>
    </source>
</evidence>
<name>A0ABV3ZLN1_9BACT</name>
<dbReference type="Proteomes" id="UP001560573">
    <property type="component" value="Unassembled WGS sequence"/>
</dbReference>
<evidence type="ECO:0000256" key="1">
    <source>
        <dbReference type="SAM" id="SignalP"/>
    </source>
</evidence>
<accession>A0ABV3ZLN1</accession>